<organism evidence="1 2">
    <name type="scientific">Actinoplanes auranticolor</name>
    <dbReference type="NCBI Taxonomy" id="47988"/>
    <lineage>
        <taxon>Bacteria</taxon>
        <taxon>Bacillati</taxon>
        <taxon>Actinomycetota</taxon>
        <taxon>Actinomycetes</taxon>
        <taxon>Micromonosporales</taxon>
        <taxon>Micromonosporaceae</taxon>
        <taxon>Actinoplanes</taxon>
    </lineage>
</organism>
<gene>
    <name evidence="1" type="ORF">Aau02nite_72420</name>
</gene>
<dbReference type="EMBL" id="BOQL01000063">
    <property type="protein sequence ID" value="GIM76735.1"/>
    <property type="molecule type" value="Genomic_DNA"/>
</dbReference>
<dbReference type="PANTHER" id="PTHR38436:SF1">
    <property type="entry name" value="ESTER CYCLASE"/>
    <property type="match status" value="1"/>
</dbReference>
<dbReference type="GO" id="GO:0030638">
    <property type="term" value="P:polyketide metabolic process"/>
    <property type="evidence" value="ECO:0007669"/>
    <property type="project" value="InterPro"/>
</dbReference>
<dbReference type="SUPFAM" id="SSF54427">
    <property type="entry name" value="NTF2-like"/>
    <property type="match status" value="1"/>
</dbReference>
<dbReference type="InterPro" id="IPR009959">
    <property type="entry name" value="Cyclase_SnoaL-like"/>
</dbReference>
<comment type="caution">
    <text evidence="1">The sequence shown here is derived from an EMBL/GenBank/DDBJ whole genome shotgun (WGS) entry which is preliminary data.</text>
</comment>
<dbReference type="Pfam" id="PF07366">
    <property type="entry name" value="SnoaL"/>
    <property type="match status" value="1"/>
</dbReference>
<proteinExistence type="predicted"/>
<evidence type="ECO:0000313" key="2">
    <source>
        <dbReference type="Proteomes" id="UP000681340"/>
    </source>
</evidence>
<reference evidence="1" key="1">
    <citation type="submission" date="2021-03" db="EMBL/GenBank/DDBJ databases">
        <title>Whole genome shotgun sequence of Actinoplanes auranticolor NBRC 12245.</title>
        <authorList>
            <person name="Komaki H."/>
            <person name="Tamura T."/>
        </authorList>
    </citation>
    <scope>NUCLEOTIDE SEQUENCE</scope>
    <source>
        <strain evidence="1">NBRC 12245</strain>
    </source>
</reference>
<accession>A0A919VVJ1</accession>
<dbReference type="RefSeq" id="WP_212993083.1">
    <property type="nucleotide sequence ID" value="NZ_BAABEA010000034.1"/>
</dbReference>
<evidence type="ECO:0000313" key="1">
    <source>
        <dbReference type="EMBL" id="GIM76735.1"/>
    </source>
</evidence>
<dbReference type="InterPro" id="IPR032710">
    <property type="entry name" value="NTF2-like_dom_sf"/>
</dbReference>
<name>A0A919VVJ1_9ACTN</name>
<dbReference type="AlphaFoldDB" id="A0A919VVJ1"/>
<protein>
    <submittedName>
        <fullName evidence="1">Ester cyclase</fullName>
    </submittedName>
</protein>
<keyword evidence="2" id="KW-1185">Reference proteome</keyword>
<dbReference type="PANTHER" id="PTHR38436">
    <property type="entry name" value="POLYKETIDE CYCLASE SNOAL-LIKE DOMAIN"/>
    <property type="match status" value="1"/>
</dbReference>
<sequence>MQRSEAEAFYREYNAVCNAHAFDRLSGFVAEDVQVNDEPQGLTAYVAGLREVVRAFPDYRWEIRGLLIDGDRIAAHFTDTGTHRGEFLGVAPTGRRITTREFAVYELETGWITRVWVAADNLTLLDQLR</sequence>
<dbReference type="Gene3D" id="3.10.450.50">
    <property type="match status" value="1"/>
</dbReference>
<dbReference type="Proteomes" id="UP000681340">
    <property type="component" value="Unassembled WGS sequence"/>
</dbReference>